<dbReference type="InterPro" id="IPR013094">
    <property type="entry name" value="AB_hydrolase_3"/>
</dbReference>
<reference evidence="3 4" key="1">
    <citation type="submission" date="2018-02" db="EMBL/GenBank/DDBJ databases">
        <title>8 Nocardia nova and 1 Nocardia cyriacigeorgica strain used for evolution to TMP-SMX.</title>
        <authorList>
            <person name="Mehta H."/>
            <person name="Weng J."/>
            <person name="Shamoo Y."/>
        </authorList>
    </citation>
    <scope>NUCLEOTIDE SEQUENCE [LARGE SCALE GENOMIC DNA]</scope>
    <source>
        <strain evidence="3 4">MDA3139</strain>
    </source>
</reference>
<evidence type="ECO:0000313" key="3">
    <source>
        <dbReference type="EMBL" id="PPJ33939.1"/>
    </source>
</evidence>
<gene>
    <name evidence="3" type="ORF">C5E45_30905</name>
</gene>
<dbReference type="Pfam" id="PF07859">
    <property type="entry name" value="Abhydrolase_3"/>
    <property type="match status" value="1"/>
</dbReference>
<proteinExistence type="predicted"/>
<dbReference type="InterPro" id="IPR050300">
    <property type="entry name" value="GDXG_lipolytic_enzyme"/>
</dbReference>
<accession>A0A2S6AGP9</accession>
<dbReference type="PANTHER" id="PTHR48081">
    <property type="entry name" value="AB HYDROLASE SUPERFAMILY PROTEIN C4A8.06C"/>
    <property type="match status" value="1"/>
</dbReference>
<dbReference type="GO" id="GO:0016787">
    <property type="term" value="F:hydrolase activity"/>
    <property type="evidence" value="ECO:0007669"/>
    <property type="project" value="UniProtKB-KW"/>
</dbReference>
<evidence type="ECO:0000259" key="2">
    <source>
        <dbReference type="Pfam" id="PF07859"/>
    </source>
</evidence>
<evidence type="ECO:0000256" key="1">
    <source>
        <dbReference type="ARBA" id="ARBA00022801"/>
    </source>
</evidence>
<name>A0A2S6AGP9_9NOCA</name>
<comment type="caution">
    <text evidence="3">The sequence shown here is derived from an EMBL/GenBank/DDBJ whole genome shotgun (WGS) entry which is preliminary data.</text>
</comment>
<dbReference type="EMBL" id="PSZC01000033">
    <property type="protein sequence ID" value="PPJ33939.1"/>
    <property type="molecule type" value="Genomic_DNA"/>
</dbReference>
<feature type="domain" description="Alpha/beta hydrolase fold-3" evidence="2">
    <location>
        <begin position="71"/>
        <end position="275"/>
    </location>
</feature>
<keyword evidence="1 3" id="KW-0378">Hydrolase</keyword>
<dbReference type="Gene3D" id="3.40.50.1820">
    <property type="entry name" value="alpha/beta hydrolase"/>
    <property type="match status" value="1"/>
</dbReference>
<organism evidence="3 4">
    <name type="scientific">Nocardia nova</name>
    <dbReference type="NCBI Taxonomy" id="37330"/>
    <lineage>
        <taxon>Bacteria</taxon>
        <taxon>Bacillati</taxon>
        <taxon>Actinomycetota</taxon>
        <taxon>Actinomycetes</taxon>
        <taxon>Mycobacteriales</taxon>
        <taxon>Nocardiaceae</taxon>
        <taxon>Nocardia</taxon>
    </lineage>
</organism>
<dbReference type="InterPro" id="IPR029058">
    <property type="entry name" value="AB_hydrolase_fold"/>
</dbReference>
<dbReference type="AlphaFoldDB" id="A0A2S6AGP9"/>
<protein>
    <submittedName>
        <fullName evidence="3">Alpha/beta hydrolase</fullName>
    </submittedName>
</protein>
<evidence type="ECO:0000313" key="4">
    <source>
        <dbReference type="Proteomes" id="UP000239874"/>
    </source>
</evidence>
<dbReference type="SUPFAM" id="SSF53474">
    <property type="entry name" value="alpha/beta-Hydrolases"/>
    <property type="match status" value="1"/>
</dbReference>
<dbReference type="Proteomes" id="UP000239874">
    <property type="component" value="Unassembled WGS sequence"/>
</dbReference>
<dbReference type="RefSeq" id="WP_104380588.1">
    <property type="nucleotide sequence ID" value="NZ_PSZC01000033.1"/>
</dbReference>
<sequence length="307" mass="32832">MSSSIFHPDLRIAAPFLPRALVNGPRRLRLMRALFGLVARRPASDVEVVPAGTATIRLHRPPAANGPRPALLWIHGGGMISGCAAQDDPLCRYFASELGIVVGSVEYRLAPEHPFPAPLHDCYDALRALAALPEVDADRIVVGGASAGGGLAAALAQLAHDRGEIRPILQLLAYPMLDDRTATRTDIEERGFRLWNNTANRFGWQSYLGRPPGAADIDPLAAPARRTDLSGLPPAWIGVGTLDLFHDEDIAYAGRLAAAGVPQQLEVIEGAFHGFDQALPRVGIAREFRAMQRNALAAAVHGGTPAR</sequence>
<dbReference type="PANTHER" id="PTHR48081:SF8">
    <property type="entry name" value="ALPHA_BETA HYDROLASE FOLD-3 DOMAIN-CONTAINING PROTEIN-RELATED"/>
    <property type="match status" value="1"/>
</dbReference>